<dbReference type="InterPro" id="IPR007215">
    <property type="entry name" value="Sulphur_relay_TusB/DsrH"/>
</dbReference>
<proteinExistence type="predicted"/>
<gene>
    <name evidence="1" type="primary">dsrH</name>
    <name evidence="1" type="ORF">STA1M1_02710</name>
</gene>
<evidence type="ECO:0000313" key="2">
    <source>
        <dbReference type="Proteomes" id="UP001144205"/>
    </source>
</evidence>
<accession>A0ABQ5LN10</accession>
<dbReference type="InterPro" id="IPR027396">
    <property type="entry name" value="DsrEFH-like"/>
</dbReference>
<dbReference type="Proteomes" id="UP001144205">
    <property type="component" value="Unassembled WGS sequence"/>
</dbReference>
<keyword evidence="2" id="KW-1185">Reference proteome</keyword>
<dbReference type="NCBIfam" id="TIGR03011">
    <property type="entry name" value="sulf_tusB_dsrH"/>
    <property type="match status" value="1"/>
</dbReference>
<organism evidence="1 2">
    <name type="scientific">Sinisalibacter aestuarii</name>
    <dbReference type="NCBI Taxonomy" id="2949426"/>
    <lineage>
        <taxon>Bacteria</taxon>
        <taxon>Pseudomonadati</taxon>
        <taxon>Pseudomonadota</taxon>
        <taxon>Alphaproteobacteria</taxon>
        <taxon>Rhodobacterales</taxon>
        <taxon>Roseobacteraceae</taxon>
        <taxon>Sinisalibacter</taxon>
    </lineage>
</organism>
<protein>
    <submittedName>
        <fullName evidence="1">Multidrug MFS transporter</fullName>
    </submittedName>
</protein>
<dbReference type="RefSeq" id="WP_281840367.1">
    <property type="nucleotide sequence ID" value="NZ_BROH01000001.1"/>
</dbReference>
<reference evidence="1" key="1">
    <citation type="journal article" date="2023" name="Int. J. Syst. Evol. Microbiol.">
        <title>Sinisalibacter aestuarii sp. nov., isolated from estuarine sediment of the Arakawa River.</title>
        <authorList>
            <person name="Arafat S.T."/>
            <person name="Hirano S."/>
            <person name="Sato A."/>
            <person name="Takeuchi K."/>
            <person name="Yasuda T."/>
            <person name="Terahara T."/>
            <person name="Hamada M."/>
            <person name="Kobayashi T."/>
        </authorList>
    </citation>
    <scope>NUCLEOTIDE SEQUENCE</scope>
    <source>
        <strain evidence="1">B-399</strain>
    </source>
</reference>
<dbReference type="EMBL" id="BROH01000001">
    <property type="protein sequence ID" value="GKY86402.1"/>
    <property type="molecule type" value="Genomic_DNA"/>
</dbReference>
<dbReference type="PANTHER" id="PTHR37526:SF1">
    <property type="entry name" value="PROTEIN TUSB"/>
    <property type="match status" value="1"/>
</dbReference>
<comment type="caution">
    <text evidence="1">The sequence shown here is derived from an EMBL/GenBank/DDBJ whole genome shotgun (WGS) entry which is preliminary data.</text>
</comment>
<sequence length="102" mass="10867">MSTLHTVNKSPFTTQALVSCLNHAKPGDAILMIEDGVYGGLGGTGLTEIIAEFGKNVSLYVLSPDLAARGFDAGRLIGEVEGVDYDGFVDLVTKHDRTQAWL</sequence>
<dbReference type="SUPFAM" id="SSF75169">
    <property type="entry name" value="DsrEFH-like"/>
    <property type="match status" value="1"/>
</dbReference>
<dbReference type="PANTHER" id="PTHR37526">
    <property type="entry name" value="PROTEIN TUSB"/>
    <property type="match status" value="1"/>
</dbReference>
<dbReference type="Gene3D" id="3.40.1260.10">
    <property type="entry name" value="DsrEFH-like"/>
    <property type="match status" value="1"/>
</dbReference>
<dbReference type="Pfam" id="PF04077">
    <property type="entry name" value="DsrH"/>
    <property type="match status" value="1"/>
</dbReference>
<evidence type="ECO:0000313" key="1">
    <source>
        <dbReference type="EMBL" id="GKY86402.1"/>
    </source>
</evidence>
<name>A0ABQ5LN10_9RHOB</name>